<proteinExistence type="predicted"/>
<accession>A0AAV5X068</accession>
<evidence type="ECO:0000313" key="2">
    <source>
        <dbReference type="Proteomes" id="UP001432322"/>
    </source>
</evidence>
<reference evidence="1" key="1">
    <citation type="submission" date="2023-10" db="EMBL/GenBank/DDBJ databases">
        <title>Genome assembly of Pristionchus species.</title>
        <authorList>
            <person name="Yoshida K."/>
            <person name="Sommer R.J."/>
        </authorList>
    </citation>
    <scope>NUCLEOTIDE SEQUENCE</scope>
    <source>
        <strain evidence="1">RS5133</strain>
    </source>
</reference>
<evidence type="ECO:0000313" key="1">
    <source>
        <dbReference type="EMBL" id="GMT36280.1"/>
    </source>
</evidence>
<protein>
    <submittedName>
        <fullName evidence="1">Uncharacterized protein</fullName>
    </submittedName>
</protein>
<sequence>VREYRIIFQLAMTIRRTVSRKQEKKNAKTLEVQRLPVENGPAFQEDQSVYVQENKVDETPKQPTAFEEFGGAHGLVCVLQMLSNAHILTITLCRDLHCTAQQEFYYAIVGMLGCLGGFCVGDKKDELRLGGLGRWAMRLQLLLVMISSFDSLDLSCLCEMPYPESDRLLYMTMKQYNHIIALFTFLFHFVIPKFEVSPLSS</sequence>
<comment type="caution">
    <text evidence="1">The sequence shown here is derived from an EMBL/GenBank/DDBJ whole genome shotgun (WGS) entry which is preliminary data.</text>
</comment>
<name>A0AAV5X068_9BILA</name>
<dbReference type="AlphaFoldDB" id="A0AAV5X068"/>
<gene>
    <name evidence="1" type="ORF">PFISCL1PPCAC_27577</name>
</gene>
<feature type="non-terminal residue" evidence="1">
    <location>
        <position position="1"/>
    </location>
</feature>
<organism evidence="1 2">
    <name type="scientific">Pristionchus fissidentatus</name>
    <dbReference type="NCBI Taxonomy" id="1538716"/>
    <lineage>
        <taxon>Eukaryota</taxon>
        <taxon>Metazoa</taxon>
        <taxon>Ecdysozoa</taxon>
        <taxon>Nematoda</taxon>
        <taxon>Chromadorea</taxon>
        <taxon>Rhabditida</taxon>
        <taxon>Rhabditina</taxon>
        <taxon>Diplogasteromorpha</taxon>
        <taxon>Diplogasteroidea</taxon>
        <taxon>Neodiplogasteridae</taxon>
        <taxon>Pristionchus</taxon>
    </lineage>
</organism>
<dbReference type="EMBL" id="BTSY01000007">
    <property type="protein sequence ID" value="GMT36280.1"/>
    <property type="molecule type" value="Genomic_DNA"/>
</dbReference>
<dbReference type="Proteomes" id="UP001432322">
    <property type="component" value="Unassembled WGS sequence"/>
</dbReference>
<keyword evidence="2" id="KW-1185">Reference proteome</keyword>